<proteinExistence type="predicted"/>
<dbReference type="AlphaFoldDB" id="A0ABD0MAG1"/>
<dbReference type="Proteomes" id="UP001519460">
    <property type="component" value="Unassembled WGS sequence"/>
</dbReference>
<reference evidence="1 2" key="1">
    <citation type="journal article" date="2023" name="Sci. Data">
        <title>Genome assembly of the Korean intertidal mud-creeper Batillaria attramentaria.</title>
        <authorList>
            <person name="Patra A.K."/>
            <person name="Ho P.T."/>
            <person name="Jun S."/>
            <person name="Lee S.J."/>
            <person name="Kim Y."/>
            <person name="Won Y.J."/>
        </authorList>
    </citation>
    <scope>NUCLEOTIDE SEQUENCE [LARGE SCALE GENOMIC DNA]</scope>
    <source>
        <strain evidence="1">Wonlab-2016</strain>
    </source>
</reference>
<protein>
    <submittedName>
        <fullName evidence="1">Uncharacterized protein</fullName>
    </submittedName>
</protein>
<feature type="non-terminal residue" evidence="1">
    <location>
        <position position="1"/>
    </location>
</feature>
<name>A0ABD0MAG1_9CAEN</name>
<gene>
    <name evidence="1" type="ORF">BaRGS_00000660</name>
</gene>
<comment type="caution">
    <text evidence="1">The sequence shown here is derived from an EMBL/GenBank/DDBJ whole genome shotgun (WGS) entry which is preliminary data.</text>
</comment>
<sequence>AFFPQNGGQAMEECEAPREISELETTVLRAGRSCHRCQKKNLRDFPQAPFLRCPTHRLATTATVHNEQISTVLGAVWEFLSREKARPRLFPKQKQQQQNNVNYRFKFC</sequence>
<evidence type="ECO:0000313" key="1">
    <source>
        <dbReference type="EMBL" id="KAK7508421.1"/>
    </source>
</evidence>
<organism evidence="1 2">
    <name type="scientific">Batillaria attramentaria</name>
    <dbReference type="NCBI Taxonomy" id="370345"/>
    <lineage>
        <taxon>Eukaryota</taxon>
        <taxon>Metazoa</taxon>
        <taxon>Spiralia</taxon>
        <taxon>Lophotrochozoa</taxon>
        <taxon>Mollusca</taxon>
        <taxon>Gastropoda</taxon>
        <taxon>Caenogastropoda</taxon>
        <taxon>Sorbeoconcha</taxon>
        <taxon>Cerithioidea</taxon>
        <taxon>Batillariidae</taxon>
        <taxon>Batillaria</taxon>
    </lineage>
</organism>
<dbReference type="EMBL" id="JACVVK020000002">
    <property type="protein sequence ID" value="KAK7508421.1"/>
    <property type="molecule type" value="Genomic_DNA"/>
</dbReference>
<accession>A0ABD0MAG1</accession>
<evidence type="ECO:0000313" key="2">
    <source>
        <dbReference type="Proteomes" id="UP001519460"/>
    </source>
</evidence>
<keyword evidence="2" id="KW-1185">Reference proteome</keyword>